<protein>
    <submittedName>
        <fullName evidence="1">Uncharacterized protein</fullName>
    </submittedName>
</protein>
<organism evidence="1 2">
    <name type="scientific">Pseudomonas lundensis</name>
    <dbReference type="NCBI Taxonomy" id="86185"/>
    <lineage>
        <taxon>Bacteria</taxon>
        <taxon>Pseudomonadati</taxon>
        <taxon>Pseudomonadota</taxon>
        <taxon>Gammaproteobacteria</taxon>
        <taxon>Pseudomonadales</taxon>
        <taxon>Pseudomonadaceae</taxon>
        <taxon>Pseudomonas</taxon>
    </lineage>
</organism>
<gene>
    <name evidence="1" type="ORF">CJF39_01400</name>
</gene>
<dbReference type="AlphaFoldDB" id="A0A266NGE9"/>
<evidence type="ECO:0000313" key="2">
    <source>
        <dbReference type="Proteomes" id="UP000215788"/>
    </source>
</evidence>
<comment type="caution">
    <text evidence="1">The sequence shown here is derived from an EMBL/GenBank/DDBJ whole genome shotgun (WGS) entry which is preliminary data.</text>
</comment>
<dbReference type="Proteomes" id="UP000215788">
    <property type="component" value="Unassembled WGS sequence"/>
</dbReference>
<name>A0A266NGE9_9PSED</name>
<reference evidence="1 2" key="1">
    <citation type="submission" date="2017-08" db="EMBL/GenBank/DDBJ databases">
        <title>Genomic and metabolic characterisation of spoilage-associated Pseudomonas species.</title>
        <authorList>
            <person name="Stanborough T."/>
            <person name="Fegan N."/>
            <person name="Powell S.M."/>
            <person name="Singh T."/>
            <person name="Tamplin M.L."/>
            <person name="Chandry P.S."/>
        </authorList>
    </citation>
    <scope>NUCLEOTIDE SEQUENCE [LARGE SCALE GENOMIC DNA]</scope>
    <source>
        <strain evidence="1 2">L1802</strain>
    </source>
</reference>
<evidence type="ECO:0000313" key="1">
    <source>
        <dbReference type="EMBL" id="OZY61493.1"/>
    </source>
</evidence>
<proteinExistence type="predicted"/>
<accession>A0A266NGE9</accession>
<sequence>MKFAPVYSPYSLPDRMAALCHKGGDANWPHELSRENVVQTCSLHSTAYGALTFIRPATGSAFVCLSTSVHAQNSMKVEYPF</sequence>
<dbReference type="EMBL" id="NQKI01000001">
    <property type="protein sequence ID" value="OZY61493.1"/>
    <property type="molecule type" value="Genomic_DNA"/>
</dbReference>